<dbReference type="AlphaFoldDB" id="A0A9P4QJ32"/>
<proteinExistence type="predicted"/>
<accession>A0A9P4QJ32</accession>
<feature type="compositionally biased region" description="Basic and acidic residues" evidence="1">
    <location>
        <begin position="8"/>
        <end position="30"/>
    </location>
</feature>
<name>A0A9P4QJ32_9PLEO</name>
<keyword evidence="3" id="KW-1185">Reference proteome</keyword>
<feature type="region of interest" description="Disordered" evidence="1">
    <location>
        <begin position="477"/>
        <end position="501"/>
    </location>
</feature>
<feature type="region of interest" description="Disordered" evidence="1">
    <location>
        <begin position="117"/>
        <end position="149"/>
    </location>
</feature>
<feature type="compositionally biased region" description="Polar residues" evidence="1">
    <location>
        <begin position="477"/>
        <end position="488"/>
    </location>
</feature>
<comment type="caution">
    <text evidence="2">The sequence shown here is derived from an EMBL/GenBank/DDBJ whole genome shotgun (WGS) entry which is preliminary data.</text>
</comment>
<evidence type="ECO:0000313" key="3">
    <source>
        <dbReference type="Proteomes" id="UP000799444"/>
    </source>
</evidence>
<gene>
    <name evidence="2" type="ORF">EJ04DRAFT_598439</name>
</gene>
<evidence type="ECO:0000256" key="1">
    <source>
        <dbReference type="SAM" id="MobiDB-lite"/>
    </source>
</evidence>
<reference evidence="2" key="1">
    <citation type="journal article" date="2020" name="Stud. Mycol.">
        <title>101 Dothideomycetes genomes: a test case for predicting lifestyles and emergence of pathogens.</title>
        <authorList>
            <person name="Haridas S."/>
            <person name="Albert R."/>
            <person name="Binder M."/>
            <person name="Bloem J."/>
            <person name="Labutti K."/>
            <person name="Salamov A."/>
            <person name="Andreopoulos B."/>
            <person name="Baker S."/>
            <person name="Barry K."/>
            <person name="Bills G."/>
            <person name="Bluhm B."/>
            <person name="Cannon C."/>
            <person name="Castanera R."/>
            <person name="Culley D."/>
            <person name="Daum C."/>
            <person name="Ezra D."/>
            <person name="Gonzalez J."/>
            <person name="Henrissat B."/>
            <person name="Kuo A."/>
            <person name="Liang C."/>
            <person name="Lipzen A."/>
            <person name="Lutzoni F."/>
            <person name="Magnuson J."/>
            <person name="Mondo S."/>
            <person name="Nolan M."/>
            <person name="Ohm R."/>
            <person name="Pangilinan J."/>
            <person name="Park H.-J."/>
            <person name="Ramirez L."/>
            <person name="Alfaro M."/>
            <person name="Sun H."/>
            <person name="Tritt A."/>
            <person name="Yoshinaga Y."/>
            <person name="Zwiers L.-H."/>
            <person name="Turgeon B."/>
            <person name="Goodwin S."/>
            <person name="Spatafora J."/>
            <person name="Crous P."/>
            <person name="Grigoriev I."/>
        </authorList>
    </citation>
    <scope>NUCLEOTIDE SEQUENCE</scope>
    <source>
        <strain evidence="2">CBS 125425</strain>
    </source>
</reference>
<feature type="region of interest" description="Disordered" evidence="1">
    <location>
        <begin position="185"/>
        <end position="211"/>
    </location>
</feature>
<sequence>MASVSLPSRDRDRGREGVPNEENHHDHDAVASRPRPVVDCPNPTQVRTLATPPTRYAPPPPHPRRSAPSVLSGPFAHRRTTATRYTEPHQAPSRAINAHRHAHGAQMGRAARDAIAAPRASTRTSPSGCAASATRAAHSLSHGSPDSLANRRPRYISPQHLGAATLAQAQHSTTKKCTRTGRIAYPRGFNPAQPSARSPPPPSFSQRRVPACPHDASLPLPLPHARALACHKCGNTARYSTSNGQGLHPRQQTRVGGQEPARREQAASLFPKAEVASKGAHRRRDNIDECARACGWAVGLEAHTGTRVQVLLAAFQKQNADPATPSTTSGPDCLLVHGPGRRVLGRPFDGRGGDCMRRNTRHYSHQQRIRQASPPSGPSLLLPSLLPACPACSLPCATIGSLARPARLSPAIAPSSQRHLPARHNASAPLVPPQTCFCSTLALSPQERRSTARYHPNQTAPSMACRSGPDIAIISSNQRQRQRGTTSLGHPMCRVRPTGQE</sequence>
<dbReference type="EMBL" id="ML996415">
    <property type="protein sequence ID" value="KAF2726655.1"/>
    <property type="molecule type" value="Genomic_DNA"/>
</dbReference>
<protein>
    <submittedName>
        <fullName evidence="2">Uncharacterized protein</fullName>
    </submittedName>
</protein>
<organism evidence="2 3">
    <name type="scientific">Polyplosphaeria fusca</name>
    <dbReference type="NCBI Taxonomy" id="682080"/>
    <lineage>
        <taxon>Eukaryota</taxon>
        <taxon>Fungi</taxon>
        <taxon>Dikarya</taxon>
        <taxon>Ascomycota</taxon>
        <taxon>Pezizomycotina</taxon>
        <taxon>Dothideomycetes</taxon>
        <taxon>Pleosporomycetidae</taxon>
        <taxon>Pleosporales</taxon>
        <taxon>Tetraplosphaeriaceae</taxon>
        <taxon>Polyplosphaeria</taxon>
    </lineage>
</organism>
<feature type="region of interest" description="Disordered" evidence="1">
    <location>
        <begin position="448"/>
        <end position="467"/>
    </location>
</feature>
<dbReference type="Proteomes" id="UP000799444">
    <property type="component" value="Unassembled WGS sequence"/>
</dbReference>
<feature type="region of interest" description="Disordered" evidence="1">
    <location>
        <begin position="1"/>
        <end position="73"/>
    </location>
</feature>
<evidence type="ECO:0000313" key="2">
    <source>
        <dbReference type="EMBL" id="KAF2726655.1"/>
    </source>
</evidence>